<feature type="domain" description="Secretin/TonB short N-terminal" evidence="18">
    <location>
        <begin position="68"/>
        <end position="118"/>
    </location>
</feature>
<dbReference type="InterPro" id="IPR037066">
    <property type="entry name" value="Plug_dom_sf"/>
</dbReference>
<keyword evidence="9" id="KW-0406">Ion transport</keyword>
<evidence type="ECO:0000256" key="12">
    <source>
        <dbReference type="ARBA" id="ARBA00023170"/>
    </source>
</evidence>
<keyword evidence="11 14" id="KW-0472">Membrane</keyword>
<dbReference type="FunFam" id="2.170.130.10:FF:000010">
    <property type="entry name" value="Ferripyoverdine receptor"/>
    <property type="match status" value="1"/>
</dbReference>
<dbReference type="InterPro" id="IPR000531">
    <property type="entry name" value="Beta-barrel_TonB"/>
</dbReference>
<feature type="short sequence motif" description="TonB C-terminal box" evidence="15">
    <location>
        <begin position="806"/>
        <end position="823"/>
    </location>
</feature>
<dbReference type="SUPFAM" id="SSF56935">
    <property type="entry name" value="Porins"/>
    <property type="match status" value="1"/>
</dbReference>
<dbReference type="GO" id="GO:0015344">
    <property type="term" value="F:siderophore uptake transmembrane transporter activity"/>
    <property type="evidence" value="ECO:0007669"/>
    <property type="project" value="TreeGrafter"/>
</dbReference>
<dbReference type="Gene3D" id="2.40.170.20">
    <property type="entry name" value="TonB-dependent receptor, beta-barrel domain"/>
    <property type="match status" value="1"/>
</dbReference>
<dbReference type="GO" id="GO:0015891">
    <property type="term" value="P:siderophore transport"/>
    <property type="evidence" value="ECO:0007669"/>
    <property type="project" value="InterPro"/>
</dbReference>
<keyword evidence="7 17" id="KW-0732">Signal</keyword>
<dbReference type="OrthoDB" id="8663017at2"/>
<evidence type="ECO:0000256" key="7">
    <source>
        <dbReference type="ARBA" id="ARBA00022729"/>
    </source>
</evidence>
<dbReference type="Proteomes" id="UP000399692">
    <property type="component" value="Unassembled WGS sequence"/>
</dbReference>
<evidence type="ECO:0000256" key="17">
    <source>
        <dbReference type="SAM" id="SignalP"/>
    </source>
</evidence>
<dbReference type="PANTHER" id="PTHR32552:SF74">
    <property type="entry name" value="HYDROXAMATE SIDEROPHORE RECEPTOR FHUE"/>
    <property type="match status" value="1"/>
</dbReference>
<evidence type="ECO:0000256" key="13">
    <source>
        <dbReference type="ARBA" id="ARBA00023237"/>
    </source>
</evidence>
<dbReference type="InterPro" id="IPR036942">
    <property type="entry name" value="Beta-barrel_TonB_sf"/>
</dbReference>
<evidence type="ECO:0000313" key="19">
    <source>
        <dbReference type="EMBL" id="VVM57057.1"/>
    </source>
</evidence>
<evidence type="ECO:0000256" key="3">
    <source>
        <dbReference type="ARBA" id="ARBA00022448"/>
    </source>
</evidence>
<evidence type="ECO:0000256" key="16">
    <source>
        <dbReference type="RuleBase" id="RU003357"/>
    </source>
</evidence>
<evidence type="ECO:0000256" key="15">
    <source>
        <dbReference type="PROSITE-ProRule" id="PRU10144"/>
    </source>
</evidence>
<dbReference type="Pfam" id="PF07715">
    <property type="entry name" value="Plug"/>
    <property type="match status" value="1"/>
</dbReference>
<sequence precursor="true">MPAPHRLTPLGKALLLRHALRPSLSMSALGLALALPYATVAQAQDLAFDIPAQPLSSALLSFGKQTDMQILFSQDTVQGRRSAAVAGRLSPEQALARLLQGTGVSYSVQGNVVTLGAPRAADDSAMQLGATNISGAALGITTEGTGSYTTGETAAATRLPLSLRKTPQSVSVVTRQQMDDQNLQSVSDVLKQTPGITVNQESSEAYSFYSRGFQLENFQFDGVPSLSSDGGSLRDNYSIGNTIIYDRVEVLKGATGLVNGAGYPSGVVNLVRKRPTSEFKGQVGAGAGSWDKYTTDLDLSGPLTENKNIRGRMVAGAQTNKSYIDYLEGDQYIFYGVVEADLNEDTMLTVGYDTQKDQHNGSTTGALPAFYVNGQTIKFDRDMNAADKWTWRNQETQRAFAEISHDFSNGWELKTQISGRKYSSRELISGLTSAPVELDNSAQHGFYQGGASKFNTTTKEKGLDIYARGPFTLGGRTHEAVFGYSIAHTRSVSERYDNDFTDRTVDDVFDWDNNAFKPDEYNWWLTFDIESRQKVAFASTILKPTDQLSVILGARVVDYKWRNQNVFATFNPEDPKASVSGEVVPYAGLTYDLDDHHTVYASYTDVFKPQPFNLTPSGTALDPLTGQSYEIGIKGAYLNDRLNASMALFELQQDNFAEAIAGDNGGAYRAVQGVTTRGVELEVAGQVLEGLQVQGGYTFAESHDADDRRVAANQPQHMFKVATNYRLPGDLNKVTVGGNVYWQSGTYFLPGDWYTVSDPTAKFEQKAYTLVGLVAGYDVSKDLKTTVNVNNLFDKHYYSGIGNYGTAFWGAPRNVMFNVKYSF</sequence>
<evidence type="ECO:0000256" key="1">
    <source>
        <dbReference type="ARBA" id="ARBA00004571"/>
    </source>
</evidence>
<evidence type="ECO:0000256" key="9">
    <source>
        <dbReference type="ARBA" id="ARBA00023065"/>
    </source>
</evidence>
<dbReference type="NCBIfam" id="TIGR01783">
    <property type="entry name" value="TonB-siderophor"/>
    <property type="match status" value="1"/>
</dbReference>
<name>A0A5E6QNK2_PSEFL</name>
<accession>A0A5E6QNK2</accession>
<comment type="similarity">
    <text evidence="2 14 16">Belongs to the TonB-dependent receptor family.</text>
</comment>
<keyword evidence="8" id="KW-0408">Iron</keyword>
<evidence type="ECO:0000256" key="6">
    <source>
        <dbReference type="ARBA" id="ARBA00022692"/>
    </source>
</evidence>
<dbReference type="InterPro" id="IPR039426">
    <property type="entry name" value="TonB-dep_rcpt-like"/>
</dbReference>
<keyword evidence="10 16" id="KW-0798">TonB box</keyword>
<evidence type="ECO:0000256" key="5">
    <source>
        <dbReference type="ARBA" id="ARBA00022496"/>
    </source>
</evidence>
<dbReference type="PANTHER" id="PTHR32552">
    <property type="entry name" value="FERRICHROME IRON RECEPTOR-RELATED"/>
    <property type="match status" value="1"/>
</dbReference>
<dbReference type="AlphaFoldDB" id="A0A5E6QNK2"/>
<dbReference type="PROSITE" id="PS01156">
    <property type="entry name" value="TONB_DEPENDENT_REC_2"/>
    <property type="match status" value="1"/>
</dbReference>
<dbReference type="InterPro" id="IPR010105">
    <property type="entry name" value="TonB_sidphr_rcpt"/>
</dbReference>
<keyword evidence="13 14" id="KW-0998">Cell outer membrane</keyword>
<evidence type="ECO:0000256" key="11">
    <source>
        <dbReference type="ARBA" id="ARBA00023136"/>
    </source>
</evidence>
<organism evidence="19 20">
    <name type="scientific">Pseudomonas fluorescens</name>
    <dbReference type="NCBI Taxonomy" id="294"/>
    <lineage>
        <taxon>Bacteria</taxon>
        <taxon>Pseudomonadati</taxon>
        <taxon>Pseudomonadota</taxon>
        <taxon>Gammaproteobacteria</taxon>
        <taxon>Pseudomonadales</taxon>
        <taxon>Pseudomonadaceae</taxon>
        <taxon>Pseudomonas</taxon>
    </lineage>
</organism>
<evidence type="ECO:0000256" key="10">
    <source>
        <dbReference type="ARBA" id="ARBA00023077"/>
    </source>
</evidence>
<proteinExistence type="inferred from homology"/>
<evidence type="ECO:0000256" key="8">
    <source>
        <dbReference type="ARBA" id="ARBA00023004"/>
    </source>
</evidence>
<dbReference type="Pfam" id="PF00593">
    <property type="entry name" value="TonB_dep_Rec_b-barrel"/>
    <property type="match status" value="1"/>
</dbReference>
<keyword evidence="6 14" id="KW-0812">Transmembrane</keyword>
<gene>
    <name evidence="19" type="primary">fpvA_4</name>
    <name evidence="19" type="ORF">PS631_01125</name>
</gene>
<evidence type="ECO:0000256" key="2">
    <source>
        <dbReference type="ARBA" id="ARBA00009810"/>
    </source>
</evidence>
<evidence type="ECO:0000259" key="18">
    <source>
        <dbReference type="SMART" id="SM00965"/>
    </source>
</evidence>
<evidence type="ECO:0000256" key="4">
    <source>
        <dbReference type="ARBA" id="ARBA00022452"/>
    </source>
</evidence>
<comment type="subcellular location">
    <subcellularLocation>
        <location evidence="1 14">Cell outer membrane</location>
        <topology evidence="1 14">Multi-pass membrane protein</topology>
    </subcellularLocation>
</comment>
<dbReference type="InterPro" id="IPR012910">
    <property type="entry name" value="Plug_dom"/>
</dbReference>
<dbReference type="RefSeq" id="WP_150569570.1">
    <property type="nucleotide sequence ID" value="NZ_CABVHF010000001.1"/>
</dbReference>
<evidence type="ECO:0000313" key="20">
    <source>
        <dbReference type="Proteomes" id="UP000399692"/>
    </source>
</evidence>
<feature type="chain" id="PRO_5022898109" evidence="17">
    <location>
        <begin position="44"/>
        <end position="823"/>
    </location>
</feature>
<dbReference type="SMART" id="SM00965">
    <property type="entry name" value="STN"/>
    <property type="match status" value="1"/>
</dbReference>
<reference evidence="19 20" key="1">
    <citation type="submission" date="2019-09" db="EMBL/GenBank/DDBJ databases">
        <authorList>
            <person name="Chandra G."/>
            <person name="Truman W A."/>
        </authorList>
    </citation>
    <scope>NUCLEOTIDE SEQUENCE [LARGE SCALE GENOMIC DNA]</scope>
    <source>
        <strain evidence="19">PS631</strain>
    </source>
</reference>
<dbReference type="Gene3D" id="3.55.50.30">
    <property type="match status" value="1"/>
</dbReference>
<feature type="signal peptide" evidence="17">
    <location>
        <begin position="1"/>
        <end position="43"/>
    </location>
</feature>
<keyword evidence="12 19" id="KW-0675">Receptor</keyword>
<dbReference type="CDD" id="cd01347">
    <property type="entry name" value="ligand_gated_channel"/>
    <property type="match status" value="1"/>
</dbReference>
<dbReference type="GO" id="GO:0009279">
    <property type="term" value="C:cell outer membrane"/>
    <property type="evidence" value="ECO:0007669"/>
    <property type="project" value="UniProtKB-SubCell"/>
</dbReference>
<dbReference type="PROSITE" id="PS52016">
    <property type="entry name" value="TONB_DEPENDENT_REC_3"/>
    <property type="match status" value="1"/>
</dbReference>
<dbReference type="GO" id="GO:0038023">
    <property type="term" value="F:signaling receptor activity"/>
    <property type="evidence" value="ECO:0007669"/>
    <property type="project" value="InterPro"/>
</dbReference>
<dbReference type="Gene3D" id="2.170.130.10">
    <property type="entry name" value="TonB-dependent receptor, plug domain"/>
    <property type="match status" value="1"/>
</dbReference>
<dbReference type="InterPro" id="IPR010917">
    <property type="entry name" value="TonB_rcpt_CS"/>
</dbReference>
<dbReference type="EMBL" id="CABVHF010000001">
    <property type="protein sequence ID" value="VVM57057.1"/>
    <property type="molecule type" value="Genomic_DNA"/>
</dbReference>
<keyword evidence="5" id="KW-0410">Iron transport</keyword>
<evidence type="ECO:0000256" key="14">
    <source>
        <dbReference type="PROSITE-ProRule" id="PRU01360"/>
    </source>
</evidence>
<keyword evidence="3 14" id="KW-0813">Transport</keyword>
<dbReference type="Pfam" id="PF07660">
    <property type="entry name" value="STN"/>
    <property type="match status" value="1"/>
</dbReference>
<keyword evidence="4 14" id="KW-1134">Transmembrane beta strand</keyword>
<protein>
    <submittedName>
        <fullName evidence="19">Ferripyoverdine receptor</fullName>
    </submittedName>
</protein>
<dbReference type="InterPro" id="IPR011662">
    <property type="entry name" value="Secretin/TonB_short_N"/>
</dbReference>